<reference evidence="1 2" key="1">
    <citation type="submission" date="2020-07" db="EMBL/GenBank/DDBJ databases">
        <title>Description of Kordia aestuariivivens sp. nov., isolated from a tidal flat.</title>
        <authorList>
            <person name="Park S."/>
            <person name="Yoon J.-H."/>
        </authorList>
    </citation>
    <scope>NUCLEOTIDE SEQUENCE [LARGE SCALE GENOMIC DNA]</scope>
    <source>
        <strain evidence="1 2">YSTF-M3</strain>
    </source>
</reference>
<evidence type="ECO:0008006" key="3">
    <source>
        <dbReference type="Google" id="ProtNLM"/>
    </source>
</evidence>
<organism evidence="1 2">
    <name type="scientific">Kordia aestuariivivens</name>
    <dbReference type="NCBI Taxonomy" id="2759037"/>
    <lineage>
        <taxon>Bacteria</taxon>
        <taxon>Pseudomonadati</taxon>
        <taxon>Bacteroidota</taxon>
        <taxon>Flavobacteriia</taxon>
        <taxon>Flavobacteriales</taxon>
        <taxon>Flavobacteriaceae</taxon>
        <taxon>Kordia</taxon>
    </lineage>
</organism>
<evidence type="ECO:0000313" key="1">
    <source>
        <dbReference type="EMBL" id="MBC8755261.1"/>
    </source>
</evidence>
<accession>A0ABR7Q9L9</accession>
<proteinExistence type="predicted"/>
<protein>
    <recommendedName>
        <fullName evidence="3">DUF4296 domain-containing protein</fullName>
    </recommendedName>
</protein>
<comment type="caution">
    <text evidence="1">The sequence shown here is derived from an EMBL/GenBank/DDBJ whole genome shotgun (WGS) entry which is preliminary data.</text>
</comment>
<gene>
    <name evidence="1" type="ORF">H2O64_11290</name>
</gene>
<evidence type="ECO:0000313" key="2">
    <source>
        <dbReference type="Proteomes" id="UP000619238"/>
    </source>
</evidence>
<dbReference type="EMBL" id="JACGWS010000006">
    <property type="protein sequence ID" value="MBC8755261.1"/>
    <property type="molecule type" value="Genomic_DNA"/>
</dbReference>
<sequence>MKYRILNIVVTFTVLMLVYNCGAQNKVDTINKLPRTGKIKLLKSKLNLTDIQINKIIDNDSIMDQVVLSLKDSIVSKSVKVKLDSFYAGKYDTKKTWLFLKLQLRYKNASFESASKKESVHFPKFKTVEEFEKYYDKIDSLLSKPVEMVRVDSIKNDSTKKKKQKQ</sequence>
<dbReference type="Proteomes" id="UP000619238">
    <property type="component" value="Unassembled WGS sequence"/>
</dbReference>
<keyword evidence="2" id="KW-1185">Reference proteome</keyword>
<name>A0ABR7Q9L9_9FLAO</name>
<dbReference type="RefSeq" id="WP_187562311.1">
    <property type="nucleotide sequence ID" value="NZ_JACGWS010000006.1"/>
</dbReference>